<evidence type="ECO:0000256" key="1">
    <source>
        <dbReference type="ARBA" id="ARBA00004459"/>
    </source>
</evidence>
<protein>
    <submittedName>
        <fullName evidence="7">Glycine zipper 2TM domain-containing protein</fullName>
    </submittedName>
</protein>
<dbReference type="PANTHER" id="PTHR35603:SF1">
    <property type="entry name" value="OUTER MEMBRANE LIPOPROTEIN SLYB"/>
    <property type="match status" value="1"/>
</dbReference>
<evidence type="ECO:0000313" key="7">
    <source>
        <dbReference type="EMBL" id="QMR43102.1"/>
    </source>
</evidence>
<geneLocation type="plasmid" evidence="8">
    <name>prhbstw-00938_2</name>
</geneLocation>
<organism evidence="7 8">
    <name type="scientific">Klebsiella aerogenes</name>
    <name type="common">Enterobacter aerogenes</name>
    <dbReference type="NCBI Taxonomy" id="548"/>
    <lineage>
        <taxon>Bacteria</taxon>
        <taxon>Pseudomonadati</taxon>
        <taxon>Pseudomonadota</taxon>
        <taxon>Gammaproteobacteria</taxon>
        <taxon>Enterobacterales</taxon>
        <taxon>Enterobacteriaceae</taxon>
        <taxon>Klebsiella/Raoultella group</taxon>
        <taxon>Klebsiella</taxon>
    </lineage>
</organism>
<name>A0AAP9U996_KLEAE</name>
<dbReference type="GO" id="GO:0009279">
    <property type="term" value="C:cell outer membrane"/>
    <property type="evidence" value="ECO:0007669"/>
    <property type="project" value="UniProtKB-SubCell"/>
</dbReference>
<dbReference type="Pfam" id="PF05433">
    <property type="entry name" value="Rick_17kDa_Anti"/>
    <property type="match status" value="1"/>
</dbReference>
<dbReference type="InterPro" id="IPR051407">
    <property type="entry name" value="Bact_OM_lipoprot/Surf_antigen"/>
</dbReference>
<sequence>MKFRTVGVIILISLSTGCVNNSTLSDDVYSASDAKIASLVTYGTIVHIREVKIQGEDGKDIIGAVGGAVLGGFLGNTIGGGRGRSLATAAGAIVGGLAGQKVESSVNKTSGVELEIRKDDGKTIIVVQKQSNTDFRVGQRVAISTEGGKSTVSPR</sequence>
<keyword evidence="2" id="KW-0732">Signal</keyword>
<dbReference type="Proteomes" id="UP000514462">
    <property type="component" value="Plasmid pRHBSTW-00938_2"/>
</dbReference>
<dbReference type="EMBL" id="CP055905">
    <property type="protein sequence ID" value="QMR43102.1"/>
    <property type="molecule type" value="Genomic_DNA"/>
</dbReference>
<evidence type="ECO:0000256" key="3">
    <source>
        <dbReference type="ARBA" id="ARBA00023136"/>
    </source>
</evidence>
<dbReference type="PANTHER" id="PTHR35603">
    <property type="match status" value="1"/>
</dbReference>
<accession>A0AAP9U996</accession>
<dbReference type="RefSeq" id="WP_182015481.1">
    <property type="nucleotide sequence ID" value="NZ_CP055905.1"/>
</dbReference>
<dbReference type="PROSITE" id="PS51257">
    <property type="entry name" value="PROKAR_LIPOPROTEIN"/>
    <property type="match status" value="1"/>
</dbReference>
<evidence type="ECO:0000256" key="4">
    <source>
        <dbReference type="ARBA" id="ARBA00023139"/>
    </source>
</evidence>
<feature type="domain" description="Glycine zipper 2TM" evidence="6">
    <location>
        <begin position="62"/>
        <end position="103"/>
    </location>
</feature>
<evidence type="ECO:0000256" key="2">
    <source>
        <dbReference type="ARBA" id="ARBA00022729"/>
    </source>
</evidence>
<keyword evidence="4" id="KW-0564">Palmitate</keyword>
<comment type="subcellular location">
    <subcellularLocation>
        <location evidence="1">Cell outer membrane</location>
        <topology evidence="1">Lipid-anchor</topology>
    </subcellularLocation>
</comment>
<gene>
    <name evidence="7" type="ORF">HV331_26895</name>
</gene>
<dbReference type="InterPro" id="IPR008816">
    <property type="entry name" value="Gly_zipper_2TM_dom"/>
</dbReference>
<evidence type="ECO:0000313" key="8">
    <source>
        <dbReference type="Proteomes" id="UP000514462"/>
    </source>
</evidence>
<evidence type="ECO:0000259" key="6">
    <source>
        <dbReference type="Pfam" id="PF05433"/>
    </source>
</evidence>
<keyword evidence="3" id="KW-0472">Membrane</keyword>
<dbReference type="AlphaFoldDB" id="A0AAP9U996"/>
<keyword evidence="5" id="KW-0449">Lipoprotein</keyword>
<reference evidence="8" key="1">
    <citation type="submission" date="2020-06" db="EMBL/GenBank/DDBJ databases">
        <title>REHAB project genomes.</title>
        <authorList>
            <person name="Shaw L.P."/>
        </authorList>
    </citation>
    <scope>NUCLEOTIDE SEQUENCE [LARGE SCALE GENOMIC DNA]</scope>
    <source>
        <strain evidence="8">RHBSTW-00938</strain>
        <plasmid evidence="8">prhbstw-00938_2</plasmid>
    </source>
</reference>
<proteinExistence type="predicted"/>
<evidence type="ECO:0000256" key="5">
    <source>
        <dbReference type="ARBA" id="ARBA00023288"/>
    </source>
</evidence>
<keyword evidence="7" id="KW-0614">Plasmid</keyword>